<evidence type="ECO:0000256" key="1">
    <source>
        <dbReference type="SAM" id="MobiDB-lite"/>
    </source>
</evidence>
<evidence type="ECO:0000313" key="4">
    <source>
        <dbReference type="Proteomes" id="UP000801428"/>
    </source>
</evidence>
<comment type="caution">
    <text evidence="3">The sequence shown here is derived from an EMBL/GenBank/DDBJ whole genome shotgun (WGS) entry which is preliminary data.</text>
</comment>
<proteinExistence type="predicted"/>
<feature type="compositionally biased region" description="Basic residues" evidence="1">
    <location>
        <begin position="209"/>
        <end position="218"/>
    </location>
</feature>
<organism evidence="3 4">
    <name type="scientific">Curvularia kusanoi</name>
    <name type="common">Cochliobolus kusanoi</name>
    <dbReference type="NCBI Taxonomy" id="90978"/>
    <lineage>
        <taxon>Eukaryota</taxon>
        <taxon>Fungi</taxon>
        <taxon>Dikarya</taxon>
        <taxon>Ascomycota</taxon>
        <taxon>Pezizomycotina</taxon>
        <taxon>Dothideomycetes</taxon>
        <taxon>Pleosporomycetidae</taxon>
        <taxon>Pleosporales</taxon>
        <taxon>Pleosporineae</taxon>
        <taxon>Pleosporaceae</taxon>
        <taxon>Curvularia</taxon>
    </lineage>
</organism>
<dbReference type="AlphaFoldDB" id="A0A9P4W529"/>
<dbReference type="EMBL" id="SWKU01000059">
    <property type="protein sequence ID" value="KAF2993139.1"/>
    <property type="molecule type" value="Genomic_DNA"/>
</dbReference>
<evidence type="ECO:0000259" key="2">
    <source>
        <dbReference type="PROSITE" id="PS50181"/>
    </source>
</evidence>
<feature type="domain" description="F-box" evidence="2">
    <location>
        <begin position="16"/>
        <end position="66"/>
    </location>
</feature>
<gene>
    <name evidence="3" type="ORF">E8E13_000990</name>
</gene>
<feature type="region of interest" description="Disordered" evidence="1">
    <location>
        <begin position="196"/>
        <end position="218"/>
    </location>
</feature>
<dbReference type="PROSITE" id="PS50181">
    <property type="entry name" value="FBOX"/>
    <property type="match status" value="1"/>
</dbReference>
<dbReference type="OrthoDB" id="2997776at2759"/>
<protein>
    <recommendedName>
        <fullName evidence="2">F-box domain-containing protein</fullName>
    </recommendedName>
</protein>
<dbReference type="Proteomes" id="UP000801428">
    <property type="component" value="Unassembled WGS sequence"/>
</dbReference>
<reference evidence="3" key="1">
    <citation type="submission" date="2019-04" db="EMBL/GenBank/DDBJ databases">
        <title>Sequencing of skin fungus with MAO and IRED activity.</title>
        <authorList>
            <person name="Marsaioli A.J."/>
            <person name="Bonatto J.M.C."/>
            <person name="Reis Junior O."/>
        </authorList>
    </citation>
    <scope>NUCLEOTIDE SEQUENCE</scope>
    <source>
        <strain evidence="3">30M1</strain>
    </source>
</reference>
<dbReference type="InterPro" id="IPR001810">
    <property type="entry name" value="F-box_dom"/>
</dbReference>
<evidence type="ECO:0000313" key="3">
    <source>
        <dbReference type="EMBL" id="KAF2993139.1"/>
    </source>
</evidence>
<name>A0A9P4W529_CURKU</name>
<keyword evidence="4" id="KW-1185">Reference proteome</keyword>
<accession>A0A9P4W529</accession>
<sequence>MSESRLTSEQISSEETRLARLLPVEIWLQILEYDNSKHLWLSVRKVSRRHQTFVEKLFTTKYLRRLQIALSLPRRDAASSRLKWPGDPIPGSQLVMRYAGLSEDGSRLRVESPILVKDRSSERTVEELRDAGILPRQRLEEAPTNVNLSTHPMASLPVKLAVEVEWDEAQKRWAWYVDWRVLLSRLFVAKDRHGKRWPAKALSDGPQKSRWRRGREDG</sequence>